<comment type="subunit">
    <text evidence="9">Forms a complex with SecD. Part of the essential Sec protein translocation apparatus which comprises SecA, SecYEG and auxiliary proteins SecDF. Other proteins may also be involved.</text>
</comment>
<dbReference type="EMBL" id="BAABDO010000005">
    <property type="protein sequence ID" value="GAA4129530.1"/>
    <property type="molecule type" value="Genomic_DNA"/>
</dbReference>
<protein>
    <recommendedName>
        <fullName evidence="9">Protein-export membrane protein SecF</fullName>
    </recommendedName>
</protein>
<dbReference type="NCBIfam" id="TIGR00966">
    <property type="entry name" value="transloc_SecF"/>
    <property type="match status" value="1"/>
</dbReference>
<evidence type="ECO:0000259" key="11">
    <source>
        <dbReference type="Pfam" id="PF02355"/>
    </source>
</evidence>
<feature type="transmembrane region" description="Helical" evidence="9">
    <location>
        <begin position="249"/>
        <end position="268"/>
    </location>
</feature>
<feature type="transmembrane region" description="Helical" evidence="9">
    <location>
        <begin position="26"/>
        <end position="47"/>
    </location>
</feature>
<feature type="transmembrane region" description="Helical" evidence="9">
    <location>
        <begin position="139"/>
        <end position="156"/>
    </location>
</feature>
<name>A0ABP7Y2K3_9ACTN</name>
<evidence type="ECO:0000256" key="4">
    <source>
        <dbReference type="ARBA" id="ARBA00022692"/>
    </source>
</evidence>
<dbReference type="InterPro" id="IPR055344">
    <property type="entry name" value="SecD_SecF_C_bact"/>
</dbReference>
<dbReference type="Gene3D" id="1.20.1640.10">
    <property type="entry name" value="Multidrug efflux transporter AcrB transmembrane domain"/>
    <property type="match status" value="1"/>
</dbReference>
<keyword evidence="7 9" id="KW-0811">Translocation</keyword>
<proteinExistence type="inferred from homology"/>
<dbReference type="InterPro" id="IPR005665">
    <property type="entry name" value="SecF_bac"/>
</dbReference>
<feature type="transmembrane region" description="Helical" evidence="9">
    <location>
        <begin position="190"/>
        <end position="211"/>
    </location>
</feature>
<comment type="function">
    <text evidence="9">Part of the Sec protein translocase complex. Interacts with the SecYEG preprotein conducting channel. SecDF uses the proton motive force (PMF) to complete protein translocation after the ATP-dependent function of SecA.</text>
</comment>
<feature type="compositionally biased region" description="Basic residues" evidence="10">
    <location>
        <begin position="390"/>
        <end position="403"/>
    </location>
</feature>
<organism evidence="12 13">
    <name type="scientific">Actinomadura keratinilytica</name>
    <dbReference type="NCBI Taxonomy" id="547461"/>
    <lineage>
        <taxon>Bacteria</taxon>
        <taxon>Bacillati</taxon>
        <taxon>Actinomycetota</taxon>
        <taxon>Actinomycetes</taxon>
        <taxon>Streptosporangiales</taxon>
        <taxon>Thermomonosporaceae</taxon>
        <taxon>Actinomadura</taxon>
    </lineage>
</organism>
<keyword evidence="3 9" id="KW-1003">Cell membrane</keyword>
<feature type="region of interest" description="Disordered" evidence="10">
    <location>
        <begin position="318"/>
        <end position="403"/>
    </location>
</feature>
<dbReference type="SUPFAM" id="SSF82866">
    <property type="entry name" value="Multidrug efflux transporter AcrB transmembrane domain"/>
    <property type="match status" value="1"/>
</dbReference>
<sequence>MLGLRAVISRIYRGEISADIVGRPRLWYSISGLLLALSIAGLVIQGLNFGVEFRGGSVFTFGAPGHSIEDVRGAVQSGGAHQVIVQKAGGDWRVTTESLSSTEVNEVKKSISEDLGVPAAKVSTQVVGASWGGEVSAKAWQALAVFMVLIIAYLSVAFEWRMAVAALVALVHDLIITAGIYAWSGFEVTPATLLGFLTILGYSLYDAVVVFDMIKEVTRPLGPTSKITYSQAANQALSSTLVRSLNTSLVAILPVAAILFIGTALFGAGTLKDLSLALFVGMIVGTYSSICVATPMLVQLKEREPRYRQLRENIARREASAKRQAKAVRTRTAAADGGDDAPSGGSQGSDGAAPNGARSGGGSGDDGQAAEEAPVTVTVRKVVQQGPRQQPKRGTRQQRRRGR</sequence>
<dbReference type="Proteomes" id="UP001500266">
    <property type="component" value="Unassembled WGS sequence"/>
</dbReference>
<comment type="similarity">
    <text evidence="9">Belongs to the SecD/SecF family. SecF subfamily.</text>
</comment>
<dbReference type="Pfam" id="PF07549">
    <property type="entry name" value="Sec_GG"/>
    <property type="match status" value="1"/>
</dbReference>
<keyword evidence="2 9" id="KW-0813">Transport</keyword>
<feature type="transmembrane region" description="Helical" evidence="9">
    <location>
        <begin position="163"/>
        <end position="184"/>
    </location>
</feature>
<comment type="caution">
    <text evidence="12">The sequence shown here is derived from an EMBL/GenBank/DDBJ whole genome shotgun (WGS) entry which is preliminary data.</text>
</comment>
<evidence type="ECO:0000256" key="10">
    <source>
        <dbReference type="SAM" id="MobiDB-lite"/>
    </source>
</evidence>
<dbReference type="PANTHER" id="PTHR30081:SF8">
    <property type="entry name" value="PROTEIN TRANSLOCASE SUBUNIT SECF"/>
    <property type="match status" value="1"/>
</dbReference>
<reference evidence="13" key="1">
    <citation type="journal article" date="2019" name="Int. J. Syst. Evol. Microbiol.">
        <title>The Global Catalogue of Microorganisms (GCM) 10K type strain sequencing project: providing services to taxonomists for standard genome sequencing and annotation.</title>
        <authorList>
            <consortium name="The Broad Institute Genomics Platform"/>
            <consortium name="The Broad Institute Genome Sequencing Center for Infectious Disease"/>
            <person name="Wu L."/>
            <person name="Ma J."/>
        </authorList>
    </citation>
    <scope>NUCLEOTIDE SEQUENCE [LARGE SCALE GENOMIC DNA]</scope>
    <source>
        <strain evidence="13">JCM 17316</strain>
    </source>
</reference>
<dbReference type="Pfam" id="PF02355">
    <property type="entry name" value="SecD_SecF_C"/>
    <property type="match status" value="1"/>
</dbReference>
<feature type="domain" description="Protein export membrane protein SecD/SecF C-terminal" evidence="11">
    <location>
        <begin position="110"/>
        <end position="302"/>
    </location>
</feature>
<feature type="compositionally biased region" description="Low complexity" evidence="10">
    <location>
        <begin position="366"/>
        <end position="389"/>
    </location>
</feature>
<dbReference type="PRINTS" id="PR01755">
    <property type="entry name" value="SECFTRNLCASE"/>
</dbReference>
<evidence type="ECO:0000256" key="1">
    <source>
        <dbReference type="ARBA" id="ARBA00004651"/>
    </source>
</evidence>
<dbReference type="InterPro" id="IPR048634">
    <property type="entry name" value="SecD_SecF_C"/>
</dbReference>
<evidence type="ECO:0000256" key="9">
    <source>
        <dbReference type="HAMAP-Rule" id="MF_01464"/>
    </source>
</evidence>
<gene>
    <name evidence="9 12" type="primary">secF</name>
    <name evidence="12" type="ORF">GCM10022416_06160</name>
</gene>
<dbReference type="HAMAP" id="MF_01464_B">
    <property type="entry name" value="SecF_B"/>
    <property type="match status" value="1"/>
</dbReference>
<evidence type="ECO:0000256" key="2">
    <source>
        <dbReference type="ARBA" id="ARBA00022448"/>
    </source>
</evidence>
<evidence type="ECO:0000256" key="5">
    <source>
        <dbReference type="ARBA" id="ARBA00022927"/>
    </source>
</evidence>
<dbReference type="RefSeq" id="WP_345017153.1">
    <property type="nucleotide sequence ID" value="NZ_BAABDO010000005.1"/>
</dbReference>
<evidence type="ECO:0000313" key="12">
    <source>
        <dbReference type="EMBL" id="GAA4129530.1"/>
    </source>
</evidence>
<keyword evidence="4 9" id="KW-0812">Transmembrane</keyword>
<accession>A0ABP7Y2K3</accession>
<evidence type="ECO:0000256" key="3">
    <source>
        <dbReference type="ARBA" id="ARBA00022475"/>
    </source>
</evidence>
<dbReference type="NCBIfam" id="TIGR00916">
    <property type="entry name" value="2A0604s01"/>
    <property type="match status" value="1"/>
</dbReference>
<evidence type="ECO:0000256" key="7">
    <source>
        <dbReference type="ARBA" id="ARBA00023010"/>
    </source>
</evidence>
<evidence type="ECO:0000313" key="13">
    <source>
        <dbReference type="Proteomes" id="UP001500266"/>
    </source>
</evidence>
<dbReference type="InterPro" id="IPR022645">
    <property type="entry name" value="SecD/SecF_bac"/>
</dbReference>
<dbReference type="InterPro" id="IPR022813">
    <property type="entry name" value="SecD/SecF_arch_bac"/>
</dbReference>
<feature type="transmembrane region" description="Helical" evidence="9">
    <location>
        <begin position="274"/>
        <end position="298"/>
    </location>
</feature>
<keyword evidence="6 9" id="KW-1133">Transmembrane helix</keyword>
<evidence type="ECO:0000256" key="6">
    <source>
        <dbReference type="ARBA" id="ARBA00022989"/>
    </source>
</evidence>
<keyword evidence="5 9" id="KW-0653">Protein transport</keyword>
<feature type="compositionally biased region" description="Low complexity" evidence="10">
    <location>
        <begin position="333"/>
        <end position="357"/>
    </location>
</feature>
<comment type="subcellular location">
    <subcellularLocation>
        <location evidence="1 9">Cell membrane</location>
        <topology evidence="1 9">Multi-pass membrane protein</topology>
    </subcellularLocation>
</comment>
<dbReference type="PANTHER" id="PTHR30081">
    <property type="entry name" value="PROTEIN-EXPORT MEMBRANE PROTEIN SEC"/>
    <property type="match status" value="1"/>
</dbReference>
<keyword evidence="8 9" id="KW-0472">Membrane</keyword>
<keyword evidence="13" id="KW-1185">Reference proteome</keyword>
<dbReference type="InterPro" id="IPR022646">
    <property type="entry name" value="SecD/SecF_CS"/>
</dbReference>
<evidence type="ECO:0000256" key="8">
    <source>
        <dbReference type="ARBA" id="ARBA00023136"/>
    </source>
</evidence>